<dbReference type="OrthoDB" id="3554851at2759"/>
<dbReference type="SUPFAM" id="SSF56112">
    <property type="entry name" value="Protein kinase-like (PK-like)"/>
    <property type="match status" value="1"/>
</dbReference>
<name>A0A1L7XJT2_9HELO</name>
<gene>
    <name evidence="1" type="ORF">PAC_15210</name>
</gene>
<proteinExistence type="predicted"/>
<dbReference type="STRING" id="576137.A0A1L7XJT2"/>
<dbReference type="InterPro" id="IPR011009">
    <property type="entry name" value="Kinase-like_dom_sf"/>
</dbReference>
<dbReference type="Proteomes" id="UP000184330">
    <property type="component" value="Unassembled WGS sequence"/>
</dbReference>
<sequence>MSSTRRLVRIQFKDPKADYIFIKQIQPDEGYLACHRRKRWELVVVRESYSTAPLLVLELFSRVQHPHVASINEIYFFEERLHVVGEYLDVSLLDLGFQLLPPEEWEIATVTKYVLKALSYLLETFPAEEIQIDSVRLSVMGQIKLVPEISYHKTDVSLRVDNNNNSAFISEILAFMMAEDDNISRWSSEALDFLRLPASDSLEPFIQANSTNPSSGGKFWLTGRCPSLSERYSSASPVTMKRSEAEGDALVHTLPPSFHEQVHKSDAPSLPHSEDCDMLLPQPRARPLLQGQLVAEVKGIYAGLVMVEAKCIEIDKKQAALEQVESMEPGTLNNSKWQALIALHKTLLYEHHDFFFASQHPSATPALRELASKYAMPQRMWQHGIYSFLQLLQSHLPNSLEHMLSFMYLVYSTVALLYETVPTFKPTWMEYLKRLSYWRSTIVGDNREKRIWDSVTQHWRQQLEQNQPEVN</sequence>
<evidence type="ECO:0008006" key="3">
    <source>
        <dbReference type="Google" id="ProtNLM"/>
    </source>
</evidence>
<protein>
    <recommendedName>
        <fullName evidence="3">Protein kinase domain-containing protein</fullName>
    </recommendedName>
</protein>
<reference evidence="1 2" key="1">
    <citation type="submission" date="2016-03" db="EMBL/GenBank/DDBJ databases">
        <authorList>
            <person name="Ploux O."/>
        </authorList>
    </citation>
    <scope>NUCLEOTIDE SEQUENCE [LARGE SCALE GENOMIC DNA]</scope>
    <source>
        <strain evidence="1 2">UAMH 11012</strain>
    </source>
</reference>
<dbReference type="EMBL" id="FJOG01000030">
    <property type="protein sequence ID" value="CZR65310.1"/>
    <property type="molecule type" value="Genomic_DNA"/>
</dbReference>
<evidence type="ECO:0000313" key="2">
    <source>
        <dbReference type="Proteomes" id="UP000184330"/>
    </source>
</evidence>
<dbReference type="SUPFAM" id="SSF48452">
    <property type="entry name" value="TPR-like"/>
    <property type="match status" value="1"/>
</dbReference>
<accession>A0A1L7XJT2</accession>
<keyword evidence="2" id="KW-1185">Reference proteome</keyword>
<organism evidence="1 2">
    <name type="scientific">Phialocephala subalpina</name>
    <dbReference type="NCBI Taxonomy" id="576137"/>
    <lineage>
        <taxon>Eukaryota</taxon>
        <taxon>Fungi</taxon>
        <taxon>Dikarya</taxon>
        <taxon>Ascomycota</taxon>
        <taxon>Pezizomycotina</taxon>
        <taxon>Leotiomycetes</taxon>
        <taxon>Helotiales</taxon>
        <taxon>Mollisiaceae</taxon>
        <taxon>Phialocephala</taxon>
        <taxon>Phialocephala fortinii species complex</taxon>
    </lineage>
</organism>
<dbReference type="AlphaFoldDB" id="A0A1L7XJT2"/>
<evidence type="ECO:0000313" key="1">
    <source>
        <dbReference type="EMBL" id="CZR65310.1"/>
    </source>
</evidence>
<dbReference type="InterPro" id="IPR011990">
    <property type="entry name" value="TPR-like_helical_dom_sf"/>
</dbReference>